<dbReference type="InterPro" id="IPR021087">
    <property type="entry name" value="Uncharacterised_PixA/AidA"/>
</dbReference>
<evidence type="ECO:0008006" key="3">
    <source>
        <dbReference type="Google" id="ProtNLM"/>
    </source>
</evidence>
<dbReference type="Gene3D" id="2.60.40.3910">
    <property type="entry name" value="Inclusion body protein"/>
    <property type="match status" value="1"/>
</dbReference>
<dbReference type="RefSeq" id="WP_150677939.1">
    <property type="nucleotide sequence ID" value="NZ_CABPSK010000001.1"/>
</dbReference>
<evidence type="ECO:0000313" key="1">
    <source>
        <dbReference type="EMBL" id="VVD69650.1"/>
    </source>
</evidence>
<keyword evidence="2" id="KW-1185">Reference proteome</keyword>
<dbReference type="EMBL" id="CABPSK010000001">
    <property type="protein sequence ID" value="VVD69650.1"/>
    <property type="molecule type" value="Genomic_DNA"/>
</dbReference>
<sequence length="165" mass="17503">MSKDQPPHTCESNAAGASVLLVIDTAALLAGESEPTCCYALCTGMDSLLIRNDGQLHLNALPGEQVRVRWSPTSVRGEQTVLLNVQLAGDDVLANLTMQTNPAAIVRVPQMGEPAELEAQPAHDAFWQLDVAAEGSVELTLQAIVTDRDAAIAGTFEWPLSIVVS</sequence>
<reference evidence="1 2" key="1">
    <citation type="submission" date="2019-08" db="EMBL/GenBank/DDBJ databases">
        <authorList>
            <person name="Peeters C."/>
        </authorList>
    </citation>
    <scope>NUCLEOTIDE SEQUENCE [LARGE SCALE GENOMIC DNA]</scope>
    <source>
        <strain evidence="1 2">LMG 31114</strain>
    </source>
</reference>
<accession>A0A5E4S240</accession>
<dbReference type="Proteomes" id="UP000366945">
    <property type="component" value="Unassembled WGS sequence"/>
</dbReference>
<evidence type="ECO:0000313" key="2">
    <source>
        <dbReference type="Proteomes" id="UP000366945"/>
    </source>
</evidence>
<dbReference type="GeneID" id="300402605"/>
<organism evidence="1 2">
    <name type="scientific">Pandoraea pneumonica</name>
    <dbReference type="NCBI Taxonomy" id="2508299"/>
    <lineage>
        <taxon>Bacteria</taxon>
        <taxon>Pseudomonadati</taxon>
        <taxon>Pseudomonadota</taxon>
        <taxon>Betaproteobacteria</taxon>
        <taxon>Burkholderiales</taxon>
        <taxon>Burkholderiaceae</taxon>
        <taxon>Pandoraea</taxon>
    </lineage>
</organism>
<dbReference type="AlphaFoldDB" id="A0A5E4S240"/>
<name>A0A5E4S240_9BURK</name>
<dbReference type="InterPro" id="IPR038712">
    <property type="entry name" value="PixA-like_sf"/>
</dbReference>
<protein>
    <recommendedName>
        <fullName evidence="3">Inclusion body protein</fullName>
    </recommendedName>
</protein>
<dbReference type="Pfam" id="PF12306">
    <property type="entry name" value="PixA"/>
    <property type="match status" value="1"/>
</dbReference>
<dbReference type="OrthoDB" id="8941074at2"/>
<proteinExistence type="predicted"/>
<gene>
    <name evidence="1" type="ORF">PPN31114_00540</name>
</gene>